<protein>
    <submittedName>
        <fullName evidence="3">Epimerase</fullName>
    </submittedName>
</protein>
<sequence>MEGHIVITGATGVIGTELVAALEQRGEVVVVLARSPESARRKVPGADRYVLWDSDMAEGEWTGLVSGAKAVIHLAGKPLLETRWTEEHKQECYNSRILGTRHMVAAIAKAPVKPGVFISASAIGYYGSFERCGDTPDILENGAAGRDFLAKICEDWEREALAAEKLGVRLVLLRTGIVLSTRGGMLQKLIGPFNFFVGGPVGTGEQCISWIHLDDEIDCILAALDNADWSGPVNAVGPKPASMKEFAQALGSVLGRPSLLPVPKMAVQVLMGEGAEYAVKGQKVLPGVMTAHGFVFRFPSLASALRDLVQREH</sequence>
<dbReference type="PANTHER" id="PTHR11092:SF0">
    <property type="entry name" value="EPIMERASE FAMILY PROTEIN SDR39U1"/>
    <property type="match status" value="1"/>
</dbReference>
<dbReference type="InterPro" id="IPR057326">
    <property type="entry name" value="KR_dom"/>
</dbReference>
<feature type="domain" description="Ketoreductase" evidence="2">
    <location>
        <begin position="3"/>
        <end position="169"/>
    </location>
</feature>
<dbReference type="RefSeq" id="WP_303680949.1">
    <property type="nucleotide sequence ID" value="NZ_LVWG01000016.1"/>
</dbReference>
<dbReference type="CDD" id="cd05242">
    <property type="entry name" value="SDR_a8"/>
    <property type="match status" value="1"/>
</dbReference>
<dbReference type="PANTHER" id="PTHR11092">
    <property type="entry name" value="SUGAR NUCLEOTIDE EPIMERASE RELATED"/>
    <property type="match status" value="1"/>
</dbReference>
<dbReference type="Gene3D" id="3.40.50.720">
    <property type="entry name" value="NAD(P)-binding Rossmann-like Domain"/>
    <property type="match status" value="1"/>
</dbReference>
<name>A0A165MAB3_PELLU</name>
<gene>
    <name evidence="3" type="ORF">A3K90_00580</name>
</gene>
<dbReference type="SMART" id="SM00822">
    <property type="entry name" value="PKS_KR"/>
    <property type="match status" value="1"/>
</dbReference>
<accession>A0A165MAB3</accession>
<dbReference type="InterPro" id="IPR013549">
    <property type="entry name" value="DUF1731"/>
</dbReference>
<dbReference type="Proteomes" id="UP000076481">
    <property type="component" value="Unassembled WGS sequence"/>
</dbReference>
<dbReference type="InterPro" id="IPR036291">
    <property type="entry name" value="NAD(P)-bd_dom_sf"/>
</dbReference>
<dbReference type="InterPro" id="IPR010099">
    <property type="entry name" value="SDR39U1"/>
</dbReference>
<evidence type="ECO:0000256" key="1">
    <source>
        <dbReference type="ARBA" id="ARBA00009353"/>
    </source>
</evidence>
<evidence type="ECO:0000259" key="2">
    <source>
        <dbReference type="SMART" id="SM00822"/>
    </source>
</evidence>
<dbReference type="InterPro" id="IPR001509">
    <property type="entry name" value="Epimerase_deHydtase"/>
</dbReference>
<evidence type="ECO:0000313" key="4">
    <source>
        <dbReference type="Proteomes" id="UP000076481"/>
    </source>
</evidence>
<organism evidence="3 4">
    <name type="scientific">Pelodictyon luteolum</name>
    <dbReference type="NCBI Taxonomy" id="1100"/>
    <lineage>
        <taxon>Bacteria</taxon>
        <taxon>Pseudomonadati</taxon>
        <taxon>Chlorobiota</taxon>
        <taxon>Chlorobiia</taxon>
        <taxon>Chlorobiales</taxon>
        <taxon>Chlorobiaceae</taxon>
        <taxon>Chlorobium/Pelodictyon group</taxon>
        <taxon>Pelodictyon</taxon>
    </lineage>
</organism>
<dbReference type="Pfam" id="PF08338">
    <property type="entry name" value="DUF1731"/>
    <property type="match status" value="1"/>
</dbReference>
<dbReference type="AlphaFoldDB" id="A0A165MAB3"/>
<comment type="caution">
    <text evidence="3">The sequence shown here is derived from an EMBL/GenBank/DDBJ whole genome shotgun (WGS) entry which is preliminary data.</text>
</comment>
<dbReference type="EMBL" id="LVWG01000016">
    <property type="protein sequence ID" value="KZK75005.1"/>
    <property type="molecule type" value="Genomic_DNA"/>
</dbReference>
<dbReference type="SUPFAM" id="SSF51735">
    <property type="entry name" value="NAD(P)-binding Rossmann-fold domains"/>
    <property type="match status" value="1"/>
</dbReference>
<dbReference type="NCBIfam" id="TIGR01777">
    <property type="entry name" value="yfcH"/>
    <property type="match status" value="1"/>
</dbReference>
<comment type="similarity">
    <text evidence="1">Belongs to the NAD(P)-dependent epimerase/dehydratase family. SDR39U1 subfamily.</text>
</comment>
<evidence type="ECO:0000313" key="3">
    <source>
        <dbReference type="EMBL" id="KZK75005.1"/>
    </source>
</evidence>
<proteinExistence type="inferred from homology"/>
<dbReference type="Pfam" id="PF01370">
    <property type="entry name" value="Epimerase"/>
    <property type="match status" value="1"/>
</dbReference>
<reference evidence="3 4" key="1">
    <citation type="submission" date="2016-03" db="EMBL/GenBank/DDBJ databases">
        <title>Speciation and ecological success in dimly lit waters: horizontal gene transfer in a green sulfur bacteria bloom unveiled by metagenomic assembly.</title>
        <authorList>
            <person name="Llorens-Mares T."/>
            <person name="Liu Z."/>
            <person name="Allen L.Z."/>
            <person name="Rusch D.B."/>
            <person name="Craig M.T."/>
            <person name="Dupont C.L."/>
            <person name="Bryant D.A."/>
            <person name="Casamayor E.O."/>
        </authorList>
    </citation>
    <scope>NUCLEOTIDE SEQUENCE [LARGE SCALE GENOMIC DNA]</scope>
    <source>
        <strain evidence="3">CIII</strain>
    </source>
</reference>